<reference evidence="1" key="1">
    <citation type="journal article" date="2017" name="Parasit. Vectors">
        <title>Sialotranscriptomics of Rhipicephalus zambeziensis reveals intricate expression profiles of secretory proteins and suggests tight temporal transcriptional regulation during blood-feeding.</title>
        <authorList>
            <person name="de Castro M.H."/>
            <person name="de Klerk D."/>
            <person name="Pienaar R."/>
            <person name="Rees D.J.G."/>
            <person name="Mans B.J."/>
        </authorList>
    </citation>
    <scope>NUCLEOTIDE SEQUENCE</scope>
    <source>
        <tissue evidence="1">Salivary glands</tissue>
    </source>
</reference>
<sequence>MSAMYSCMRTKSTGHNKIRYASVEGTFTQGQDIKSDGTGYTSRMHPQHCRAPSPVGTALRHNRDHPLSRFSIQQNTHCWVYAMETRQSMF</sequence>
<evidence type="ECO:0000313" key="1">
    <source>
        <dbReference type="EMBL" id="MAA14666.1"/>
    </source>
</evidence>
<dbReference type="AlphaFoldDB" id="A0A224YAH4"/>
<dbReference type="EMBL" id="GFPF01003520">
    <property type="protein sequence ID" value="MAA14666.1"/>
    <property type="molecule type" value="Transcribed_RNA"/>
</dbReference>
<organism evidence="1">
    <name type="scientific">Rhipicephalus zambeziensis</name>
    <dbReference type="NCBI Taxonomy" id="60191"/>
    <lineage>
        <taxon>Eukaryota</taxon>
        <taxon>Metazoa</taxon>
        <taxon>Ecdysozoa</taxon>
        <taxon>Arthropoda</taxon>
        <taxon>Chelicerata</taxon>
        <taxon>Arachnida</taxon>
        <taxon>Acari</taxon>
        <taxon>Parasitiformes</taxon>
        <taxon>Ixodida</taxon>
        <taxon>Ixodoidea</taxon>
        <taxon>Ixodidae</taxon>
        <taxon>Rhipicephalinae</taxon>
        <taxon>Rhipicephalus</taxon>
        <taxon>Rhipicephalus</taxon>
    </lineage>
</organism>
<proteinExistence type="predicted"/>
<protein>
    <submittedName>
        <fullName evidence="1">Uncharacterized protein</fullName>
    </submittedName>
</protein>
<accession>A0A224YAH4</accession>
<name>A0A224YAH4_9ACAR</name>